<dbReference type="InterPro" id="IPR050553">
    <property type="entry name" value="Thioredoxin_ResA/DsbE_sf"/>
</dbReference>
<dbReference type="EMBL" id="NIDE01000020">
    <property type="protein sequence ID" value="OWK34545.1"/>
    <property type="molecule type" value="Genomic_DNA"/>
</dbReference>
<dbReference type="PANTHER" id="PTHR42852:SF6">
    <property type="entry name" value="THIOL:DISULFIDE INTERCHANGE PROTEIN DSBE"/>
    <property type="match status" value="1"/>
</dbReference>
<evidence type="ECO:0000256" key="3">
    <source>
        <dbReference type="ARBA" id="ARBA00023157"/>
    </source>
</evidence>
<dbReference type="SUPFAM" id="SSF52833">
    <property type="entry name" value="Thioredoxin-like"/>
    <property type="match status" value="1"/>
</dbReference>
<dbReference type="PANTHER" id="PTHR42852">
    <property type="entry name" value="THIOL:DISULFIDE INTERCHANGE PROTEIN DSBE"/>
    <property type="match status" value="1"/>
</dbReference>
<evidence type="ECO:0000313" key="6">
    <source>
        <dbReference type="EMBL" id="OWK34545.1"/>
    </source>
</evidence>
<dbReference type="Pfam" id="PF08534">
    <property type="entry name" value="Redoxin"/>
    <property type="match status" value="1"/>
</dbReference>
<evidence type="ECO:0000313" key="7">
    <source>
        <dbReference type="Proteomes" id="UP000214646"/>
    </source>
</evidence>
<dbReference type="InterPro" id="IPR013740">
    <property type="entry name" value="Redoxin"/>
</dbReference>
<keyword evidence="4" id="KW-0676">Redox-active center</keyword>
<comment type="caution">
    <text evidence="6">The sequence shown here is derived from an EMBL/GenBank/DDBJ whole genome shotgun (WGS) entry which is preliminary data.</text>
</comment>
<dbReference type="GO" id="GO:0030313">
    <property type="term" value="C:cell envelope"/>
    <property type="evidence" value="ECO:0007669"/>
    <property type="project" value="UniProtKB-SubCell"/>
</dbReference>
<evidence type="ECO:0000256" key="2">
    <source>
        <dbReference type="ARBA" id="ARBA00022748"/>
    </source>
</evidence>
<dbReference type="GO" id="GO:0016491">
    <property type="term" value="F:oxidoreductase activity"/>
    <property type="evidence" value="ECO:0007669"/>
    <property type="project" value="InterPro"/>
</dbReference>
<name>A0A225DDR7_9BACT</name>
<dbReference type="CDD" id="cd02966">
    <property type="entry name" value="TlpA_like_family"/>
    <property type="match status" value="1"/>
</dbReference>
<dbReference type="AlphaFoldDB" id="A0A225DDR7"/>
<dbReference type="PROSITE" id="PS51352">
    <property type="entry name" value="THIOREDOXIN_2"/>
    <property type="match status" value="1"/>
</dbReference>
<evidence type="ECO:0000259" key="5">
    <source>
        <dbReference type="PROSITE" id="PS51352"/>
    </source>
</evidence>
<dbReference type="Gene3D" id="3.40.30.10">
    <property type="entry name" value="Glutaredoxin"/>
    <property type="match status" value="1"/>
</dbReference>
<feature type="domain" description="Thioredoxin" evidence="5">
    <location>
        <begin position="47"/>
        <end position="207"/>
    </location>
</feature>
<gene>
    <name evidence="6" type="ORF">FRUB_10516</name>
</gene>
<reference evidence="7" key="1">
    <citation type="submission" date="2017-06" db="EMBL/GenBank/DDBJ databases">
        <title>Genome analysis of Fimbriiglobus ruber SP5, the first member of the order Planctomycetales with confirmed chitinolytic capability.</title>
        <authorList>
            <person name="Ravin N.V."/>
            <person name="Rakitin A.L."/>
            <person name="Ivanova A.A."/>
            <person name="Beletsky A.V."/>
            <person name="Kulichevskaya I.S."/>
            <person name="Mardanov A.V."/>
            <person name="Dedysh S.N."/>
        </authorList>
    </citation>
    <scope>NUCLEOTIDE SEQUENCE [LARGE SCALE GENOMIC DNA]</scope>
    <source>
        <strain evidence="7">SP5</strain>
    </source>
</reference>
<keyword evidence="2" id="KW-0201">Cytochrome c-type biogenesis</keyword>
<dbReference type="InterPro" id="IPR036249">
    <property type="entry name" value="Thioredoxin-like_sf"/>
</dbReference>
<protein>
    <submittedName>
        <fullName evidence="6">Thiol:disulfide oxidoreductase related to ResA</fullName>
    </submittedName>
</protein>
<sequence length="380" mass="40978">MIVAAMLVGWAGGSVLAEDVKPAAVKKPTAKDESKDETPKKEKVAKLKVGDLAPPLTVDKWLQGKEVKSFAPGNVYVVEFWATWCGPCIVMMPHMSEMQAEYKDKGVTIIGFTSKGSNNSEEKVTQFVQKRGPKLGYTFAYEDEHATNDAYMKAAGRNGIPCSFVVDKTGHIAYIGHPMFLDEIVPQVVADTWKADDSEEFVAKLEKDVNAAFEATSGKDAEAGLKALKSFEDKHPKLAKIPYFVAPKLGFLVKAEKYDAAKEFAEETIAHAVEQDDAMILRSVSSALRPAASKEKALAALSLKAAEAGLKIAGDKDALALLGVADAHFAAGDKAKAKEFADKAVTAADGESAGLKNFVKNQVKKFDDKVDGDKKKDDDE</sequence>
<evidence type="ECO:0000256" key="4">
    <source>
        <dbReference type="ARBA" id="ARBA00023284"/>
    </source>
</evidence>
<proteinExistence type="predicted"/>
<accession>A0A225DDR7</accession>
<dbReference type="InterPro" id="IPR013766">
    <property type="entry name" value="Thioredoxin_domain"/>
</dbReference>
<evidence type="ECO:0000256" key="1">
    <source>
        <dbReference type="ARBA" id="ARBA00004196"/>
    </source>
</evidence>
<dbReference type="GO" id="GO:0017004">
    <property type="term" value="P:cytochrome complex assembly"/>
    <property type="evidence" value="ECO:0007669"/>
    <property type="project" value="UniProtKB-KW"/>
</dbReference>
<keyword evidence="7" id="KW-1185">Reference proteome</keyword>
<organism evidence="6 7">
    <name type="scientific">Fimbriiglobus ruber</name>
    <dbReference type="NCBI Taxonomy" id="1908690"/>
    <lineage>
        <taxon>Bacteria</taxon>
        <taxon>Pseudomonadati</taxon>
        <taxon>Planctomycetota</taxon>
        <taxon>Planctomycetia</taxon>
        <taxon>Gemmatales</taxon>
        <taxon>Gemmataceae</taxon>
        <taxon>Fimbriiglobus</taxon>
    </lineage>
</organism>
<dbReference type="Proteomes" id="UP000214646">
    <property type="component" value="Unassembled WGS sequence"/>
</dbReference>
<comment type="subcellular location">
    <subcellularLocation>
        <location evidence="1">Cell envelope</location>
    </subcellularLocation>
</comment>
<keyword evidence="3" id="KW-1015">Disulfide bond</keyword>